<protein>
    <submittedName>
        <fullName evidence="1">Putative lysin</fullName>
    </submittedName>
</protein>
<keyword evidence="2" id="KW-1185">Reference proteome</keyword>
<sequence length="222" mass="23995">MIEIAGSPRKFGRKVEHDPRSRAYGVAVNPAEEPVSILWTNRAPVLDQGDLGSCTGNAMAQWENVVRTAAGACDWLDETIAIELYSEATRLDEFNGEYAPDDTGSSGLAVAKAAVARGYISSYRHAFGLTQTLLALKHSPVTVGTVWLSDMNEPDESNMLHASGESLGGHQYLLVGCDVDNEFVTILNSWSSNWGDNGTARISFSDMQMLLDQQGDVVVPIS</sequence>
<reference evidence="1 2" key="1">
    <citation type="journal article" date="2015" name="PLoS ONE">
        <title>Lysis to Kill: Evaluation of the Lytic Abilities, and Genomics of Nine Bacteriophages Infective for Gordonia spp. and Their Potential Use in Activated Sludge Foam Biocontrol.</title>
        <authorList>
            <person name="Dyson Z.A."/>
            <person name="Tucci J."/>
            <person name="Seviour R.J."/>
            <person name="Petrovski S."/>
        </authorList>
    </citation>
    <scope>NUCLEOTIDE SEQUENCE [LARGE SCALE GENOMIC DNA]</scope>
</reference>
<gene>
    <name evidence="1" type="ORF">GMA2_38</name>
</gene>
<organism evidence="1 2">
    <name type="scientific">Gordonia phage GMA2</name>
    <dbReference type="NCBI Taxonomy" id="1647283"/>
    <lineage>
        <taxon>Viruses</taxon>
        <taxon>Duplodnaviria</taxon>
        <taxon>Heunggongvirae</taxon>
        <taxon>Uroviricota</taxon>
        <taxon>Caudoviricetes</taxon>
        <taxon>Gimaduovirus</taxon>
        <taxon>Gimaduovirus GMA2</taxon>
    </lineage>
</organism>
<dbReference type="GO" id="GO:0001897">
    <property type="term" value="P:symbiont-mediated cytolysis of host cell"/>
    <property type="evidence" value="ECO:0007669"/>
    <property type="project" value="UniProtKB-ARBA"/>
</dbReference>
<proteinExistence type="predicted"/>
<dbReference type="EMBL" id="KR063281">
    <property type="protein sequence ID" value="AKJ72576.1"/>
    <property type="molecule type" value="Genomic_DNA"/>
</dbReference>
<dbReference type="SUPFAM" id="SSF54001">
    <property type="entry name" value="Cysteine proteinases"/>
    <property type="match status" value="1"/>
</dbReference>
<evidence type="ECO:0000313" key="1">
    <source>
        <dbReference type="EMBL" id="AKJ72576.1"/>
    </source>
</evidence>
<dbReference type="Gene3D" id="3.90.70.10">
    <property type="entry name" value="Cysteine proteinases"/>
    <property type="match status" value="1"/>
</dbReference>
<accession>A0A0K0N7E2</accession>
<dbReference type="Proteomes" id="UP000221359">
    <property type="component" value="Segment"/>
</dbReference>
<name>A0A0K0N7E2_9CAUD</name>
<dbReference type="InterPro" id="IPR038765">
    <property type="entry name" value="Papain-like_cys_pep_sf"/>
</dbReference>
<dbReference type="Gene3D" id="2.40.50.170">
    <property type="entry name" value="Cysteine proteinases. Chain C"/>
    <property type="match status" value="1"/>
</dbReference>
<evidence type="ECO:0000313" key="2">
    <source>
        <dbReference type="Proteomes" id="UP000221359"/>
    </source>
</evidence>